<dbReference type="OrthoDB" id="659070at2"/>
<evidence type="ECO:0000313" key="4">
    <source>
        <dbReference type="Proteomes" id="UP000236454"/>
    </source>
</evidence>
<dbReference type="STRING" id="477690.SAMN05216474_0423"/>
<proteinExistence type="predicted"/>
<feature type="compositionally biased region" description="Acidic residues" evidence="1">
    <location>
        <begin position="338"/>
        <end position="349"/>
    </location>
</feature>
<accession>A0A1I6XTG2</accession>
<dbReference type="EMBL" id="FPAS01000001">
    <property type="protein sequence ID" value="SFT41326.1"/>
    <property type="molecule type" value="Genomic_DNA"/>
</dbReference>
<feature type="region of interest" description="Disordered" evidence="1">
    <location>
        <begin position="336"/>
        <end position="371"/>
    </location>
</feature>
<organism evidence="3 4">
    <name type="scientific">Lishizhenia tianjinensis</name>
    <dbReference type="NCBI Taxonomy" id="477690"/>
    <lineage>
        <taxon>Bacteria</taxon>
        <taxon>Pseudomonadati</taxon>
        <taxon>Bacteroidota</taxon>
        <taxon>Flavobacteriia</taxon>
        <taxon>Flavobacteriales</taxon>
        <taxon>Crocinitomicaceae</taxon>
        <taxon>Lishizhenia</taxon>
    </lineage>
</organism>
<sequence>MKRISLIALVALFQFLAFGQVEKLGQPCYQKTLDRQEAMKKSKSRYVSWECGRDPEIVDCNQALQLDPETERVYTNGNTDNFSTGGQLFTGYCESCHDNGTRKRLVYFEEGLQNGKDTTYYESGCPQVVTSYTAGKENGTWTYYFDSSGYVAWEINYLNEKKNGRSIYFEQYPNGKDREGRPRYTIDTVKIENFVDGILHGNKKEFYKDSKIKRDVNYKMGELHGSFKTYGEDGTLLEDLNFEEGKKEGEQKYYYDNGAPLRTENWKKFQKEGTFTTFYIQGHVQSTEVYKKGQKNGWFEERFPDNSIKRRALYEKDVLIEEHVFDKYGNEIKTFGVEQDENAAEDDAMPTEKGKKKKRKKKKEKEVNKEE</sequence>
<feature type="compositionally biased region" description="Basic residues" evidence="1">
    <location>
        <begin position="354"/>
        <end position="363"/>
    </location>
</feature>
<dbReference type="Gene3D" id="3.90.930.1">
    <property type="match status" value="2"/>
</dbReference>
<dbReference type="Proteomes" id="UP000236454">
    <property type="component" value="Unassembled WGS sequence"/>
</dbReference>
<keyword evidence="2" id="KW-0732">Signal</keyword>
<gene>
    <name evidence="3" type="ORF">SAMN05216474_0423</name>
</gene>
<evidence type="ECO:0000256" key="1">
    <source>
        <dbReference type="SAM" id="MobiDB-lite"/>
    </source>
</evidence>
<protein>
    <submittedName>
        <fullName evidence="3">Antitoxin component YwqK of the YwqJK toxin-antitoxin module</fullName>
    </submittedName>
</protein>
<evidence type="ECO:0000256" key="2">
    <source>
        <dbReference type="SAM" id="SignalP"/>
    </source>
</evidence>
<evidence type="ECO:0000313" key="3">
    <source>
        <dbReference type="EMBL" id="SFT41326.1"/>
    </source>
</evidence>
<dbReference type="SUPFAM" id="SSF82185">
    <property type="entry name" value="Histone H3 K4-specific methyltransferase SET7/9 N-terminal domain"/>
    <property type="match status" value="2"/>
</dbReference>
<name>A0A1I6XTG2_9FLAO</name>
<dbReference type="AlphaFoldDB" id="A0A1I6XTG2"/>
<feature type="signal peptide" evidence="2">
    <location>
        <begin position="1"/>
        <end position="19"/>
    </location>
</feature>
<keyword evidence="4" id="KW-1185">Reference proteome</keyword>
<feature type="chain" id="PRO_5014860886" evidence="2">
    <location>
        <begin position="20"/>
        <end position="371"/>
    </location>
</feature>
<dbReference type="RefSeq" id="WP_090245805.1">
    <property type="nucleotide sequence ID" value="NZ_FPAS01000001.1"/>
</dbReference>
<reference evidence="3 4" key="1">
    <citation type="submission" date="2016-10" db="EMBL/GenBank/DDBJ databases">
        <authorList>
            <person name="de Groot N.N."/>
        </authorList>
    </citation>
    <scope>NUCLEOTIDE SEQUENCE [LARGE SCALE GENOMIC DNA]</scope>
    <source>
        <strain evidence="3 4">CGMCC 1.7005</strain>
    </source>
</reference>